<dbReference type="Gene3D" id="1.10.3090.10">
    <property type="entry name" value="cca-adding enzyme, domain 2"/>
    <property type="match status" value="1"/>
</dbReference>
<evidence type="ECO:0000256" key="2">
    <source>
        <dbReference type="ARBA" id="ARBA00022679"/>
    </source>
</evidence>
<evidence type="ECO:0000259" key="8">
    <source>
        <dbReference type="Pfam" id="PF01743"/>
    </source>
</evidence>
<dbReference type="Gene3D" id="3.30.460.10">
    <property type="entry name" value="Beta Polymerase, domain 2"/>
    <property type="match status" value="1"/>
</dbReference>
<evidence type="ECO:0000256" key="7">
    <source>
        <dbReference type="ARBA" id="ARBA00022842"/>
    </source>
</evidence>
<dbReference type="PANTHER" id="PTHR46173">
    <property type="entry name" value="CCA TRNA NUCLEOTIDYLTRANSFERASE 1, MITOCHONDRIAL"/>
    <property type="match status" value="1"/>
</dbReference>
<keyword evidence="3" id="KW-0819">tRNA processing</keyword>
<dbReference type="SUPFAM" id="SSF81301">
    <property type="entry name" value="Nucleotidyltransferase"/>
    <property type="match status" value="1"/>
</dbReference>
<dbReference type="Pfam" id="PF01966">
    <property type="entry name" value="HD"/>
    <property type="match status" value="1"/>
</dbReference>
<evidence type="ECO:0000259" key="10">
    <source>
        <dbReference type="Pfam" id="PF12627"/>
    </source>
</evidence>
<keyword evidence="4" id="KW-0548">Nucleotidyltransferase</keyword>
<evidence type="ECO:0000256" key="1">
    <source>
        <dbReference type="ARBA" id="ARBA00001946"/>
    </source>
</evidence>
<evidence type="ECO:0008006" key="12">
    <source>
        <dbReference type="Google" id="ProtNLM"/>
    </source>
</evidence>
<dbReference type="InterPro" id="IPR050264">
    <property type="entry name" value="Bact_CCA-adding_enz_type3_sf"/>
</dbReference>
<dbReference type="GO" id="GO:0008033">
    <property type="term" value="P:tRNA processing"/>
    <property type="evidence" value="ECO:0007669"/>
    <property type="project" value="UniProtKB-KW"/>
</dbReference>
<gene>
    <name evidence="11" type="ORF">LCGC14_1004450</name>
</gene>
<dbReference type="Pfam" id="PF01743">
    <property type="entry name" value="PolyA_pol"/>
    <property type="match status" value="1"/>
</dbReference>
<comment type="cofactor">
    <cofactor evidence="1">
        <name>Mg(2+)</name>
        <dbReference type="ChEBI" id="CHEBI:18420"/>
    </cofactor>
</comment>
<dbReference type="GO" id="GO:0046872">
    <property type="term" value="F:metal ion binding"/>
    <property type="evidence" value="ECO:0007669"/>
    <property type="project" value="UniProtKB-KW"/>
</dbReference>
<evidence type="ECO:0000259" key="9">
    <source>
        <dbReference type="Pfam" id="PF01966"/>
    </source>
</evidence>
<dbReference type="AlphaFoldDB" id="A0A0F9NNJ0"/>
<reference evidence="11" key="1">
    <citation type="journal article" date="2015" name="Nature">
        <title>Complex archaea that bridge the gap between prokaryotes and eukaryotes.</title>
        <authorList>
            <person name="Spang A."/>
            <person name="Saw J.H."/>
            <person name="Jorgensen S.L."/>
            <person name="Zaremba-Niedzwiedzka K."/>
            <person name="Martijn J."/>
            <person name="Lind A.E."/>
            <person name="van Eijk R."/>
            <person name="Schleper C."/>
            <person name="Guy L."/>
            <person name="Ettema T.J."/>
        </authorList>
    </citation>
    <scope>NUCLEOTIDE SEQUENCE</scope>
</reference>
<keyword evidence="6" id="KW-0547">Nucleotide-binding</keyword>
<dbReference type="InterPro" id="IPR006674">
    <property type="entry name" value="HD_domain"/>
</dbReference>
<comment type="caution">
    <text evidence="11">The sequence shown here is derived from an EMBL/GenBank/DDBJ whole genome shotgun (WGS) entry which is preliminary data.</text>
</comment>
<evidence type="ECO:0000313" key="11">
    <source>
        <dbReference type="EMBL" id="KKN13637.1"/>
    </source>
</evidence>
<feature type="domain" description="tRNA nucleotidyltransferase/poly(A) polymerase RNA and SrmB- binding" evidence="10">
    <location>
        <begin position="217"/>
        <end position="258"/>
    </location>
</feature>
<evidence type="ECO:0000256" key="3">
    <source>
        <dbReference type="ARBA" id="ARBA00022694"/>
    </source>
</evidence>
<sequence length="498" mass="58111">MSKKKKQISKSKIEYWEQVVIPSHVKDVWEELASTRDIEVFAVGGAVRDLFKQQGKKKKVMPTDWDLTTNATPSRIREIFGSKNVIQEEENKKFGVTFVISRGRTVEIATFREVITEGKKSKVSFSQSYVTDSKRRDFTINTLYLDLNGRIHDPTGLGVSHINKDRLEFVGDPFDRITDDPLRLLRGLRFMAMGYKSTGSTDRALLNNPKHIRLFRQKVSKNRIRDELLKMMSLDLKKTMSTLVESGMIDIVLPEWKAMINYNQKSRYHKYKLDRHSVETAIDIQKRFKKNKLDLDREARELILIGLLHDIAKPNCQTIDDDGEAHYHANPPKGVQQGHDKIGSQMIAKIFKRLKFSNKSTKRARMLVDNHMALHQQHTTKVFLHLRDVLTTYKGGKTIYDFTRDQLWLYKGDLYASRREKSYLSDDYKFPTVLNAMKSSEIMKLLESTFGNGYDKKLIGKVQQRIREFYYDYPNIPTFELRDKTKDYIRSLKENEST</sequence>
<evidence type="ECO:0000256" key="6">
    <source>
        <dbReference type="ARBA" id="ARBA00022741"/>
    </source>
</evidence>
<proteinExistence type="predicted"/>
<dbReference type="EMBL" id="LAZR01003901">
    <property type="protein sequence ID" value="KKN13637.1"/>
    <property type="molecule type" value="Genomic_DNA"/>
</dbReference>
<dbReference type="PANTHER" id="PTHR46173:SF1">
    <property type="entry name" value="CCA TRNA NUCLEOTIDYLTRANSFERASE 1, MITOCHONDRIAL"/>
    <property type="match status" value="1"/>
</dbReference>
<dbReference type="Pfam" id="PF12627">
    <property type="entry name" value="PolyA_pol_RNAbd"/>
    <property type="match status" value="1"/>
</dbReference>
<dbReference type="GO" id="GO:0016779">
    <property type="term" value="F:nucleotidyltransferase activity"/>
    <property type="evidence" value="ECO:0007669"/>
    <property type="project" value="UniProtKB-KW"/>
</dbReference>
<keyword evidence="2" id="KW-0808">Transferase</keyword>
<dbReference type="InterPro" id="IPR032828">
    <property type="entry name" value="PolyA_RNA-bd"/>
</dbReference>
<evidence type="ECO:0000256" key="5">
    <source>
        <dbReference type="ARBA" id="ARBA00022723"/>
    </source>
</evidence>
<evidence type="ECO:0000256" key="4">
    <source>
        <dbReference type="ARBA" id="ARBA00022695"/>
    </source>
</evidence>
<dbReference type="GO" id="GO:0000166">
    <property type="term" value="F:nucleotide binding"/>
    <property type="evidence" value="ECO:0007669"/>
    <property type="project" value="UniProtKB-KW"/>
</dbReference>
<name>A0A0F9NNJ0_9ZZZZ</name>
<dbReference type="GO" id="GO:0000049">
    <property type="term" value="F:tRNA binding"/>
    <property type="evidence" value="ECO:0007669"/>
    <property type="project" value="TreeGrafter"/>
</dbReference>
<dbReference type="InterPro" id="IPR043519">
    <property type="entry name" value="NT_sf"/>
</dbReference>
<organism evidence="11">
    <name type="scientific">marine sediment metagenome</name>
    <dbReference type="NCBI Taxonomy" id="412755"/>
    <lineage>
        <taxon>unclassified sequences</taxon>
        <taxon>metagenomes</taxon>
        <taxon>ecological metagenomes</taxon>
    </lineage>
</organism>
<feature type="domain" description="Poly A polymerase head" evidence="8">
    <location>
        <begin position="41"/>
        <end position="167"/>
    </location>
</feature>
<accession>A0A0F9NNJ0</accession>
<keyword evidence="5" id="KW-0479">Metal-binding</keyword>
<dbReference type="InterPro" id="IPR002646">
    <property type="entry name" value="PolA_pol_head_dom"/>
</dbReference>
<protein>
    <recommendedName>
        <fullName evidence="12">HD/PDEase domain-containing protein</fullName>
    </recommendedName>
</protein>
<dbReference type="SUPFAM" id="SSF81891">
    <property type="entry name" value="Poly A polymerase C-terminal region-like"/>
    <property type="match status" value="1"/>
</dbReference>
<keyword evidence="7" id="KW-0460">Magnesium</keyword>
<feature type="domain" description="HD" evidence="9">
    <location>
        <begin position="275"/>
        <end position="376"/>
    </location>
</feature>